<gene>
    <name evidence="11 13" type="primary">tmk</name>
    <name evidence="13" type="ORF">CWN80_12045</name>
</gene>
<dbReference type="GO" id="GO:0005524">
    <property type="term" value="F:ATP binding"/>
    <property type="evidence" value="ECO:0007669"/>
    <property type="project" value="UniProtKB-UniRule"/>
</dbReference>
<evidence type="ECO:0000256" key="2">
    <source>
        <dbReference type="ARBA" id="ARBA00012980"/>
    </source>
</evidence>
<evidence type="ECO:0000313" key="14">
    <source>
        <dbReference type="Proteomes" id="UP000288711"/>
    </source>
</evidence>
<evidence type="ECO:0000256" key="10">
    <source>
        <dbReference type="ARBA" id="ARBA00057735"/>
    </source>
</evidence>
<keyword evidence="5 11" id="KW-0545">Nucleotide biosynthesis</keyword>
<proteinExistence type="inferred from homology"/>
<dbReference type="CDD" id="cd01672">
    <property type="entry name" value="TMPK"/>
    <property type="match status" value="1"/>
</dbReference>
<dbReference type="FunFam" id="3.40.50.300:FF:000225">
    <property type="entry name" value="Thymidylate kinase"/>
    <property type="match status" value="1"/>
</dbReference>
<dbReference type="Pfam" id="PF02223">
    <property type="entry name" value="Thymidylate_kin"/>
    <property type="match status" value="1"/>
</dbReference>
<dbReference type="Gene3D" id="3.40.50.300">
    <property type="entry name" value="P-loop containing nucleotide triphosphate hydrolases"/>
    <property type="match status" value="1"/>
</dbReference>
<keyword evidence="6 11" id="KW-0547">Nucleotide-binding</keyword>
<evidence type="ECO:0000256" key="7">
    <source>
        <dbReference type="ARBA" id="ARBA00022777"/>
    </source>
</evidence>
<dbReference type="OrthoDB" id="9774907at2"/>
<protein>
    <recommendedName>
        <fullName evidence="3 11">Thymidylate kinase</fullName>
        <ecNumber evidence="2 11">2.7.4.9</ecNumber>
    </recommendedName>
    <alternativeName>
        <fullName evidence="11">dTMP kinase</fullName>
    </alternativeName>
</protein>
<evidence type="ECO:0000256" key="3">
    <source>
        <dbReference type="ARBA" id="ARBA00017144"/>
    </source>
</evidence>
<dbReference type="HAMAP" id="MF_00165">
    <property type="entry name" value="Thymidylate_kinase"/>
    <property type="match status" value="1"/>
</dbReference>
<dbReference type="PROSITE" id="PS01331">
    <property type="entry name" value="THYMIDYLATE_KINASE"/>
    <property type="match status" value="1"/>
</dbReference>
<evidence type="ECO:0000256" key="5">
    <source>
        <dbReference type="ARBA" id="ARBA00022727"/>
    </source>
</evidence>
<keyword evidence="4 11" id="KW-0808">Transferase</keyword>
<dbReference type="EC" id="2.7.4.9" evidence="2 11"/>
<dbReference type="AlphaFoldDB" id="A0A444B1N3"/>
<dbReference type="GO" id="GO:0005829">
    <property type="term" value="C:cytosol"/>
    <property type="evidence" value="ECO:0007669"/>
    <property type="project" value="TreeGrafter"/>
</dbReference>
<comment type="caution">
    <text evidence="13">The sequence shown here is derived from an EMBL/GenBank/DDBJ whole genome shotgun (WGS) entry which is preliminary data.</text>
</comment>
<evidence type="ECO:0000256" key="8">
    <source>
        <dbReference type="ARBA" id="ARBA00022840"/>
    </source>
</evidence>
<dbReference type="SUPFAM" id="SSF52540">
    <property type="entry name" value="P-loop containing nucleoside triphosphate hydrolases"/>
    <property type="match status" value="1"/>
</dbReference>
<comment type="similarity">
    <text evidence="1 11">Belongs to the thymidylate kinase family.</text>
</comment>
<comment type="catalytic activity">
    <reaction evidence="9 11">
        <text>dTMP + ATP = dTDP + ADP</text>
        <dbReference type="Rhea" id="RHEA:13517"/>
        <dbReference type="ChEBI" id="CHEBI:30616"/>
        <dbReference type="ChEBI" id="CHEBI:58369"/>
        <dbReference type="ChEBI" id="CHEBI:63528"/>
        <dbReference type="ChEBI" id="CHEBI:456216"/>
        <dbReference type="EC" id="2.7.4.9"/>
    </reaction>
</comment>
<feature type="domain" description="Thymidylate kinase-like" evidence="12">
    <location>
        <begin position="35"/>
        <end position="219"/>
    </location>
</feature>
<dbReference type="GO" id="GO:0004798">
    <property type="term" value="F:dTMP kinase activity"/>
    <property type="evidence" value="ECO:0007669"/>
    <property type="project" value="UniProtKB-UniRule"/>
</dbReference>
<dbReference type="InterPro" id="IPR018095">
    <property type="entry name" value="Thymidylate_kin_CS"/>
</dbReference>
<dbReference type="EMBL" id="PIPF01000011">
    <property type="protein sequence ID" value="RWU82264.1"/>
    <property type="molecule type" value="Genomic_DNA"/>
</dbReference>
<dbReference type="PANTHER" id="PTHR10344:SF4">
    <property type="entry name" value="UMP-CMP KINASE 2, MITOCHONDRIAL"/>
    <property type="match status" value="1"/>
</dbReference>
<evidence type="ECO:0000256" key="6">
    <source>
        <dbReference type="ARBA" id="ARBA00022741"/>
    </source>
</evidence>
<feature type="binding site" evidence="11">
    <location>
        <begin position="37"/>
        <end position="44"/>
    </location>
    <ligand>
        <name>ATP</name>
        <dbReference type="ChEBI" id="CHEBI:30616"/>
    </ligand>
</feature>
<dbReference type="NCBIfam" id="TIGR00041">
    <property type="entry name" value="DTMP_kinase"/>
    <property type="match status" value="1"/>
</dbReference>
<keyword evidence="8 11" id="KW-0067">ATP-binding</keyword>
<keyword evidence="7 11" id="KW-0418">Kinase</keyword>
<reference evidence="13 14" key="1">
    <citation type="journal article" date="2009" name="Int. J. Syst. Evol. Microbiol.">
        <title>Janibacter hoylei sp. nov., Bacillus isronensis sp. nov. and Bacillus aryabhattai sp. nov., isolated from cryotubes used for collecting air from the upper atmosphere.</title>
        <authorList>
            <person name="Shivaji S."/>
            <person name="Chaturvedi P."/>
            <person name="Begum Z."/>
            <person name="Pindi P.K."/>
            <person name="Manorama R."/>
            <person name="Padmanaban D.A."/>
            <person name="Shouche Y.S."/>
            <person name="Pawar S."/>
            <person name="Vaishampayan P."/>
            <person name="Dutt C.B."/>
            <person name="Datta G.N."/>
            <person name="Manchanda R.K."/>
            <person name="Rao U.R."/>
            <person name="Bhargava P.M."/>
            <person name="Narlikar J.V."/>
        </authorList>
    </citation>
    <scope>NUCLEOTIDE SEQUENCE [LARGE SCALE GENOMIC DNA]</scope>
    <source>
        <strain evidence="13 14">PVAS-1</strain>
    </source>
</reference>
<comment type="function">
    <text evidence="10 11">Phosphorylation of dTMP to form dTDP in both de novo and salvage pathways of dTTP synthesis.</text>
</comment>
<evidence type="ECO:0000256" key="4">
    <source>
        <dbReference type="ARBA" id="ARBA00022679"/>
    </source>
</evidence>
<dbReference type="PANTHER" id="PTHR10344">
    <property type="entry name" value="THYMIDYLATE KINASE"/>
    <property type="match status" value="1"/>
</dbReference>
<organism evidence="13 14">
    <name type="scientific">Janibacter hoylei PVAS-1</name>
    <dbReference type="NCBI Taxonomy" id="1210046"/>
    <lineage>
        <taxon>Bacteria</taxon>
        <taxon>Bacillati</taxon>
        <taxon>Actinomycetota</taxon>
        <taxon>Actinomycetes</taxon>
        <taxon>Micrococcales</taxon>
        <taxon>Intrasporangiaceae</taxon>
        <taxon>Janibacter</taxon>
    </lineage>
</organism>
<dbReference type="InterPro" id="IPR018094">
    <property type="entry name" value="Thymidylate_kinase"/>
</dbReference>
<evidence type="ECO:0000256" key="9">
    <source>
        <dbReference type="ARBA" id="ARBA00048743"/>
    </source>
</evidence>
<dbReference type="InterPro" id="IPR027417">
    <property type="entry name" value="P-loop_NTPase"/>
</dbReference>
<keyword evidence="14" id="KW-1185">Reference proteome</keyword>
<evidence type="ECO:0000256" key="11">
    <source>
        <dbReference type="HAMAP-Rule" id="MF_00165"/>
    </source>
</evidence>
<dbReference type="GO" id="GO:0006235">
    <property type="term" value="P:dTTP biosynthetic process"/>
    <property type="evidence" value="ECO:0007669"/>
    <property type="project" value="UniProtKB-UniRule"/>
</dbReference>
<dbReference type="GO" id="GO:0006233">
    <property type="term" value="P:dTDP biosynthetic process"/>
    <property type="evidence" value="ECO:0007669"/>
    <property type="project" value="InterPro"/>
</dbReference>
<evidence type="ECO:0000256" key="1">
    <source>
        <dbReference type="ARBA" id="ARBA00009776"/>
    </source>
</evidence>
<accession>A0A444B1N3</accession>
<dbReference type="InterPro" id="IPR039430">
    <property type="entry name" value="Thymidylate_kin-like_dom"/>
</dbReference>
<name>A0A444B1N3_9MICO</name>
<sequence length="230" mass="23964">MRPTIGPPGGDGRRTVSGRCHRVDGVTDSGYFIAFEGGDGAGKSTQVRHLVAALEAAGREVVVTRQPGGTALGAALRDLVLHGEAITPRAEALVFAADKAQHVAEVVLPSLARGAVVVTDRYVDSSVAYQGAGRTLGVDEVAQLQGWAVGGLTPDLTVVVDVDPAEGRRRRGGSHDRMESEADAFHTAVRERFLALADAAPDRYLVVDGTAAPEAVADQVRARLVADGLL</sequence>
<evidence type="ECO:0000259" key="12">
    <source>
        <dbReference type="Pfam" id="PF02223"/>
    </source>
</evidence>
<dbReference type="GO" id="GO:0006227">
    <property type="term" value="P:dUDP biosynthetic process"/>
    <property type="evidence" value="ECO:0007669"/>
    <property type="project" value="TreeGrafter"/>
</dbReference>
<evidence type="ECO:0000313" key="13">
    <source>
        <dbReference type="EMBL" id="RWU82264.1"/>
    </source>
</evidence>
<dbReference type="Proteomes" id="UP000288711">
    <property type="component" value="Unassembled WGS sequence"/>
</dbReference>